<evidence type="ECO:0000256" key="1">
    <source>
        <dbReference type="ARBA" id="ARBA00022801"/>
    </source>
</evidence>
<dbReference type="PANTHER" id="PTHR10340:SF57">
    <property type="entry name" value="METALLOPHOS DOMAIN-CONTAINING PROTEIN"/>
    <property type="match status" value="1"/>
</dbReference>
<keyword evidence="1" id="KW-0378">Hydrolase</keyword>
<dbReference type="GO" id="GO:0005615">
    <property type="term" value="C:extracellular space"/>
    <property type="evidence" value="ECO:0007669"/>
    <property type="project" value="TreeGrafter"/>
</dbReference>
<keyword evidence="4" id="KW-1185">Reference proteome</keyword>
<dbReference type="AlphaFoldDB" id="A0A8S1CH75"/>
<gene>
    <name evidence="3" type="ORF">CLODIP_2_CD02065</name>
</gene>
<proteinExistence type="predicted"/>
<dbReference type="PANTHER" id="PTHR10340">
    <property type="entry name" value="SPHINGOMYELIN PHOSPHODIESTERASE"/>
    <property type="match status" value="1"/>
</dbReference>
<dbReference type="Proteomes" id="UP000494165">
    <property type="component" value="Unassembled WGS sequence"/>
</dbReference>
<organism evidence="3 4">
    <name type="scientific">Cloeon dipterum</name>
    <dbReference type="NCBI Taxonomy" id="197152"/>
    <lineage>
        <taxon>Eukaryota</taxon>
        <taxon>Metazoa</taxon>
        <taxon>Ecdysozoa</taxon>
        <taxon>Arthropoda</taxon>
        <taxon>Hexapoda</taxon>
        <taxon>Insecta</taxon>
        <taxon>Pterygota</taxon>
        <taxon>Palaeoptera</taxon>
        <taxon>Ephemeroptera</taxon>
        <taxon>Pisciforma</taxon>
        <taxon>Baetidae</taxon>
        <taxon>Cloeon</taxon>
    </lineage>
</organism>
<dbReference type="GO" id="GO:0008081">
    <property type="term" value="F:phosphoric diester hydrolase activity"/>
    <property type="evidence" value="ECO:0007669"/>
    <property type="project" value="TreeGrafter"/>
</dbReference>
<name>A0A8S1CH75_9INSE</name>
<evidence type="ECO:0008006" key="5">
    <source>
        <dbReference type="Google" id="ProtNLM"/>
    </source>
</evidence>
<evidence type="ECO:0000313" key="3">
    <source>
        <dbReference type="EMBL" id="CAB3367620.1"/>
    </source>
</evidence>
<evidence type="ECO:0000313" key="4">
    <source>
        <dbReference type="Proteomes" id="UP000494165"/>
    </source>
</evidence>
<evidence type="ECO:0000256" key="2">
    <source>
        <dbReference type="ARBA" id="ARBA00023180"/>
    </source>
</evidence>
<dbReference type="InterPro" id="IPR029052">
    <property type="entry name" value="Metallo-depent_PP-like"/>
</dbReference>
<keyword evidence="2" id="KW-0325">Glycoprotein</keyword>
<protein>
    <recommendedName>
        <fullName evidence="5">Calcineurin-like phosphoesterase domain-containing protein</fullName>
    </recommendedName>
</protein>
<accession>A0A8S1CH75</accession>
<sequence length="309" mass="34930">MGMKGDGGYFWHITDIHYDVNYTSLGDPTKMCWLIRPNNGGGVVRRQPGQFGDYNCDSPWSLVKSAADFMKKKHGDNIEFVLWTGDAGSHAANDPHKLLATMQNLTDLLKHTFSSQFVFPALGHGDVIGHHHHHHAHLHGGLTAHELYKSVADMWRFWLPSEALASFEKGGYYTIENKGNRLRLIILNTNLYVRKGSMANVRHPEAAASLSPGGDDDPYGQWEWLEGVLDKSLRRREFVYILGHAPPGADERLLPSSPSSDSTTDGPFQEKFNKRYLHFVRRYSNIIAGQFFGHLHTDTFRVIYNELGQ</sequence>
<comment type="caution">
    <text evidence="3">The sequence shown here is derived from an EMBL/GenBank/DDBJ whole genome shotgun (WGS) entry which is preliminary data.</text>
</comment>
<dbReference type="OrthoDB" id="348678at2759"/>
<reference evidence="3 4" key="1">
    <citation type="submission" date="2020-04" db="EMBL/GenBank/DDBJ databases">
        <authorList>
            <person name="Alioto T."/>
            <person name="Alioto T."/>
            <person name="Gomez Garrido J."/>
        </authorList>
    </citation>
    <scope>NUCLEOTIDE SEQUENCE [LARGE SCALE GENOMIC DNA]</scope>
</reference>
<dbReference type="SUPFAM" id="SSF56300">
    <property type="entry name" value="Metallo-dependent phosphatases"/>
    <property type="match status" value="1"/>
</dbReference>
<dbReference type="EMBL" id="CADEPI010000032">
    <property type="protein sequence ID" value="CAB3367620.1"/>
    <property type="molecule type" value="Genomic_DNA"/>
</dbReference>
<dbReference type="Gene3D" id="3.60.21.10">
    <property type="match status" value="1"/>
</dbReference>